<organism evidence="2 3">
    <name type="scientific">Candidatus Dechloromonas phosphorivorans</name>
    <dbReference type="NCBI Taxonomy" id="2899244"/>
    <lineage>
        <taxon>Bacteria</taxon>
        <taxon>Pseudomonadati</taxon>
        <taxon>Pseudomonadota</taxon>
        <taxon>Betaproteobacteria</taxon>
        <taxon>Rhodocyclales</taxon>
        <taxon>Azonexaceae</taxon>
        <taxon>Dechloromonas</taxon>
    </lineage>
</organism>
<dbReference type="PANTHER" id="PTHR47992">
    <property type="entry name" value="PROTEIN PHOSPHATASE"/>
    <property type="match status" value="1"/>
</dbReference>
<evidence type="ECO:0000313" key="2">
    <source>
        <dbReference type="EMBL" id="MBK7414026.1"/>
    </source>
</evidence>
<dbReference type="SMART" id="SM00331">
    <property type="entry name" value="PP2C_SIG"/>
    <property type="match status" value="1"/>
</dbReference>
<dbReference type="SMART" id="SM00332">
    <property type="entry name" value="PP2Cc"/>
    <property type="match status" value="1"/>
</dbReference>
<dbReference type="SUPFAM" id="SSF81606">
    <property type="entry name" value="PP2C-like"/>
    <property type="match status" value="1"/>
</dbReference>
<feature type="domain" description="PPM-type phosphatase" evidence="1">
    <location>
        <begin position="6"/>
        <end position="245"/>
    </location>
</feature>
<name>A0A935K832_9RHOO</name>
<dbReference type="EMBL" id="JADJMS010000006">
    <property type="protein sequence ID" value="MBK7414026.1"/>
    <property type="molecule type" value="Genomic_DNA"/>
</dbReference>
<dbReference type="GO" id="GO:0004722">
    <property type="term" value="F:protein serine/threonine phosphatase activity"/>
    <property type="evidence" value="ECO:0007669"/>
    <property type="project" value="InterPro"/>
</dbReference>
<dbReference type="AlphaFoldDB" id="A0A935K832"/>
<accession>A0A935K832</accession>
<dbReference type="InterPro" id="IPR015655">
    <property type="entry name" value="PP2C"/>
</dbReference>
<dbReference type="Proteomes" id="UP000739411">
    <property type="component" value="Unassembled WGS sequence"/>
</dbReference>
<dbReference type="InterPro" id="IPR001932">
    <property type="entry name" value="PPM-type_phosphatase-like_dom"/>
</dbReference>
<gene>
    <name evidence="2" type="ORF">IPJ38_01835</name>
</gene>
<dbReference type="Gene3D" id="3.60.40.10">
    <property type="entry name" value="PPM-type phosphatase domain"/>
    <property type="match status" value="1"/>
</dbReference>
<dbReference type="Pfam" id="PF13672">
    <property type="entry name" value="PP2C_2"/>
    <property type="match status" value="1"/>
</dbReference>
<protein>
    <submittedName>
        <fullName evidence="2">Serine/threonine-protein phosphatase</fullName>
    </submittedName>
</protein>
<comment type="caution">
    <text evidence="2">The sequence shown here is derived from an EMBL/GenBank/DDBJ whole genome shotgun (WGS) entry which is preliminary data.</text>
</comment>
<proteinExistence type="predicted"/>
<dbReference type="CDD" id="cd00143">
    <property type="entry name" value="PP2Cc"/>
    <property type="match status" value="1"/>
</dbReference>
<evidence type="ECO:0000259" key="1">
    <source>
        <dbReference type="PROSITE" id="PS51746"/>
    </source>
</evidence>
<reference evidence="2 3" key="1">
    <citation type="submission" date="2020-10" db="EMBL/GenBank/DDBJ databases">
        <title>Connecting structure to function with the recovery of over 1000 high-quality activated sludge metagenome-assembled genomes encoding full-length rRNA genes using long-read sequencing.</title>
        <authorList>
            <person name="Singleton C.M."/>
            <person name="Petriglieri F."/>
            <person name="Kristensen J.M."/>
            <person name="Kirkegaard R.H."/>
            <person name="Michaelsen T.Y."/>
            <person name="Andersen M.H."/>
            <person name="Karst S.M."/>
            <person name="Dueholm M.S."/>
            <person name="Nielsen P.H."/>
            <person name="Albertsen M."/>
        </authorList>
    </citation>
    <scope>NUCLEOTIDE SEQUENCE [LARGE SCALE GENOMIC DNA]</scope>
    <source>
        <strain evidence="2">EsbW_18-Q3-R4-48_BATAC.463</strain>
    </source>
</reference>
<sequence length="265" mass="28678">MSVAIDACAAQHQGDRKEQQDRVAILGHARLKGVALAVVADGMGGHTGGALAAEQVIPTAKNNLNHFAPKEETPQFMLENSMREAHTMIKAARYINEKDPHSTAVMLLLQPGKLTWGHCGDSRIYRFHGDQLVARSIDHSYVEHLLSSGKITAEQALTHPNRNILLTSLGGQDEPKFDISESYELQGGDSFVLCSDGLWAYFDDAEMGGIVAAYSARQASEILLERARERGAGGGDNISLAIIKLIEKETVKPKPPAGFVPRAKA</sequence>
<dbReference type="PROSITE" id="PS51746">
    <property type="entry name" value="PPM_2"/>
    <property type="match status" value="1"/>
</dbReference>
<evidence type="ECO:0000313" key="3">
    <source>
        <dbReference type="Proteomes" id="UP000739411"/>
    </source>
</evidence>
<dbReference type="InterPro" id="IPR036457">
    <property type="entry name" value="PPM-type-like_dom_sf"/>
</dbReference>